<evidence type="ECO:0000256" key="4">
    <source>
        <dbReference type="ARBA" id="ARBA00023163"/>
    </source>
</evidence>
<dbReference type="SUPFAM" id="SSF46785">
    <property type="entry name" value="Winged helix' DNA-binding domain"/>
    <property type="match status" value="1"/>
</dbReference>
<dbReference type="GO" id="GO:0019344">
    <property type="term" value="P:cysteine biosynthetic process"/>
    <property type="evidence" value="ECO:0007669"/>
    <property type="project" value="TreeGrafter"/>
</dbReference>
<evidence type="ECO:0000313" key="6">
    <source>
        <dbReference type="EMBL" id="RZS78319.1"/>
    </source>
</evidence>
<dbReference type="EMBL" id="SGXC01000003">
    <property type="protein sequence ID" value="RZS78319.1"/>
    <property type="molecule type" value="Genomic_DNA"/>
</dbReference>
<dbReference type="Gene3D" id="1.10.10.10">
    <property type="entry name" value="Winged helix-like DNA-binding domain superfamily/Winged helix DNA-binding domain"/>
    <property type="match status" value="1"/>
</dbReference>
<dbReference type="InterPro" id="IPR000847">
    <property type="entry name" value="LysR_HTH_N"/>
</dbReference>
<dbReference type="Pfam" id="PF03466">
    <property type="entry name" value="LysR_substrate"/>
    <property type="match status" value="1"/>
</dbReference>
<evidence type="ECO:0000256" key="3">
    <source>
        <dbReference type="ARBA" id="ARBA00023125"/>
    </source>
</evidence>
<dbReference type="PANTHER" id="PTHR30126">
    <property type="entry name" value="HTH-TYPE TRANSCRIPTIONAL REGULATOR"/>
    <property type="match status" value="1"/>
</dbReference>
<evidence type="ECO:0000256" key="2">
    <source>
        <dbReference type="ARBA" id="ARBA00023015"/>
    </source>
</evidence>
<evidence type="ECO:0000259" key="5">
    <source>
        <dbReference type="PROSITE" id="PS50931"/>
    </source>
</evidence>
<protein>
    <submittedName>
        <fullName evidence="6">LysR family transcriptional regulator</fullName>
    </submittedName>
</protein>
<dbReference type="PANTHER" id="PTHR30126:SF6">
    <property type="entry name" value="HTH-TYPE TRANSCRIPTIONAL REGULATOR CYSB-RELATED"/>
    <property type="match status" value="1"/>
</dbReference>
<dbReference type="FunFam" id="1.10.10.10:FF:000001">
    <property type="entry name" value="LysR family transcriptional regulator"/>
    <property type="match status" value="1"/>
</dbReference>
<comment type="caution">
    <text evidence="6">The sequence shown here is derived from an EMBL/GenBank/DDBJ whole genome shotgun (WGS) entry which is preliminary data.</text>
</comment>
<dbReference type="InterPro" id="IPR005119">
    <property type="entry name" value="LysR_subst-bd"/>
</dbReference>
<dbReference type="Gene3D" id="3.40.190.10">
    <property type="entry name" value="Periplasmic binding protein-like II"/>
    <property type="match status" value="2"/>
</dbReference>
<dbReference type="OrthoDB" id="8958400at2"/>
<evidence type="ECO:0000313" key="7">
    <source>
        <dbReference type="Proteomes" id="UP000292445"/>
    </source>
</evidence>
<accession>A0A4Q7N8G4</accession>
<feature type="domain" description="HTH lysR-type" evidence="5">
    <location>
        <begin position="1"/>
        <end position="59"/>
    </location>
</feature>
<dbReference type="PROSITE" id="PS50931">
    <property type="entry name" value="HTH_LYSR"/>
    <property type="match status" value="1"/>
</dbReference>
<dbReference type="Proteomes" id="UP000292445">
    <property type="component" value="Unassembled WGS sequence"/>
</dbReference>
<dbReference type="PRINTS" id="PR00039">
    <property type="entry name" value="HTHLYSR"/>
</dbReference>
<comment type="similarity">
    <text evidence="1">Belongs to the LysR transcriptional regulatory family.</text>
</comment>
<keyword evidence="4" id="KW-0804">Transcription</keyword>
<dbReference type="Pfam" id="PF00126">
    <property type="entry name" value="HTH_1"/>
    <property type="match status" value="1"/>
</dbReference>
<dbReference type="InterPro" id="IPR036390">
    <property type="entry name" value="WH_DNA-bd_sf"/>
</dbReference>
<reference evidence="6 7" key="1">
    <citation type="submission" date="2019-02" db="EMBL/GenBank/DDBJ databases">
        <title>Genomic Encyclopedia of Type Strains, Phase IV (KMG-IV): sequencing the most valuable type-strain genomes for metagenomic binning, comparative biology and taxonomic classification.</title>
        <authorList>
            <person name="Goeker M."/>
        </authorList>
    </citation>
    <scope>NUCLEOTIDE SEQUENCE [LARGE SCALE GENOMIC DNA]</scope>
    <source>
        <strain evidence="6 7">K24</strain>
    </source>
</reference>
<organism evidence="6 7">
    <name type="scientific">Pigmentiphaga kullae</name>
    <dbReference type="NCBI Taxonomy" id="151784"/>
    <lineage>
        <taxon>Bacteria</taxon>
        <taxon>Pseudomonadati</taxon>
        <taxon>Pseudomonadota</taxon>
        <taxon>Betaproteobacteria</taxon>
        <taxon>Burkholderiales</taxon>
        <taxon>Alcaligenaceae</taxon>
        <taxon>Pigmentiphaga</taxon>
    </lineage>
</organism>
<evidence type="ECO:0000256" key="1">
    <source>
        <dbReference type="ARBA" id="ARBA00009437"/>
    </source>
</evidence>
<keyword evidence="7" id="KW-1185">Reference proteome</keyword>
<dbReference type="RefSeq" id="WP_130361002.1">
    <property type="nucleotide sequence ID" value="NZ_SGXC01000003.1"/>
</dbReference>
<dbReference type="SUPFAM" id="SSF53850">
    <property type="entry name" value="Periplasmic binding protein-like II"/>
    <property type="match status" value="1"/>
</dbReference>
<dbReference type="GO" id="GO:0000976">
    <property type="term" value="F:transcription cis-regulatory region binding"/>
    <property type="evidence" value="ECO:0007669"/>
    <property type="project" value="TreeGrafter"/>
</dbReference>
<gene>
    <name evidence="6" type="ORF">EV675_4964</name>
</gene>
<sequence>MKLQQVRAFCAVVDHDMSVSRAARALHTTQSAVSKQIGQLEDSLGVALLIRAKSRILGLTDVGRQVLQCMRGILAATEDISLIVADHRREAGGRLAIATTHTHARYALQDIVPGFTRRHPGVGLHLVQATPSEIADLVATGEVDLGLSTAPQILPPSLATIPCYKLKHVLIGERGHPVFEASPLTLEAIARHPLITYSEQHAIGRRVNEAFAAAGLSPKIAMRGTDVEIMKSYAATGVGLAVIPLIAYSRTRDRKLDARPVDHLFPTSIVYALARRGAYWPRHLYEFVGKLAPDLTPAAIEEALLSTEPPA</sequence>
<name>A0A4Q7N8G4_9BURK</name>
<dbReference type="AlphaFoldDB" id="A0A4Q7N8G4"/>
<proteinExistence type="inferred from homology"/>
<keyword evidence="3" id="KW-0238">DNA-binding</keyword>
<keyword evidence="2" id="KW-0805">Transcription regulation</keyword>
<dbReference type="GO" id="GO:0003700">
    <property type="term" value="F:DNA-binding transcription factor activity"/>
    <property type="evidence" value="ECO:0007669"/>
    <property type="project" value="InterPro"/>
</dbReference>
<dbReference type="InterPro" id="IPR036388">
    <property type="entry name" value="WH-like_DNA-bd_sf"/>
</dbReference>